<dbReference type="PANTHER" id="PTHR30146:SF154">
    <property type="entry name" value="TRANSCRIPTION REGULATOR, MEMBER OF GALR FAMILY"/>
    <property type="match status" value="1"/>
</dbReference>
<dbReference type="SUPFAM" id="SSF47413">
    <property type="entry name" value="lambda repressor-like DNA-binding domains"/>
    <property type="match status" value="1"/>
</dbReference>
<dbReference type="EMBL" id="MCGH01000002">
    <property type="protein sequence ID" value="ODM06849.1"/>
    <property type="molecule type" value="Genomic_DNA"/>
</dbReference>
<name>A0A1E3ADW3_9FIRM</name>
<dbReference type="Gene3D" id="1.10.260.40">
    <property type="entry name" value="lambda repressor-like DNA-binding domains"/>
    <property type="match status" value="1"/>
</dbReference>
<evidence type="ECO:0000313" key="7">
    <source>
        <dbReference type="Proteomes" id="UP000094067"/>
    </source>
</evidence>
<protein>
    <submittedName>
        <fullName evidence="6">LacI family transcriptional regulator</fullName>
    </submittedName>
    <submittedName>
        <fullName evidence="5">Maltose regulon regulatory protein MalI</fullName>
    </submittedName>
</protein>
<comment type="caution">
    <text evidence="5">The sequence shown here is derived from an EMBL/GenBank/DDBJ whole genome shotgun (WGS) entry which is preliminary data.</text>
</comment>
<proteinExistence type="predicted"/>
<evidence type="ECO:0000313" key="6">
    <source>
        <dbReference type="EMBL" id="ODR45030.1"/>
    </source>
</evidence>
<dbReference type="PATRIC" id="fig|1432052.4.peg.3053"/>
<keyword evidence="3" id="KW-0804">Transcription</keyword>
<feature type="domain" description="HTH lacI-type" evidence="4">
    <location>
        <begin position="4"/>
        <end position="57"/>
    </location>
</feature>
<reference evidence="5 7" key="1">
    <citation type="submission" date="2016-07" db="EMBL/GenBank/DDBJ databases">
        <title>Characterization of isolates of Eisenbergiella tayi derived from blood cultures, using whole genome sequencing.</title>
        <authorList>
            <person name="Burdz T."/>
            <person name="Wiebe D."/>
            <person name="Huynh C."/>
            <person name="Bernard K."/>
        </authorList>
    </citation>
    <scope>NUCLEOTIDE SEQUENCE [LARGE SCALE GENOMIC DNA]</scope>
    <source>
        <strain evidence="5 7">NML 110608</strain>
    </source>
</reference>
<dbReference type="InterPro" id="IPR028082">
    <property type="entry name" value="Peripla_BP_I"/>
</dbReference>
<sequence length="347" mass="38275">MAGTIQRIAELAGVSRGTVDRAINGRGRVSEETAARISQIADELGYVPKHRKKRAAGEQTGIPGQAKTIGVITQLCHSSFMIEVNRGISEISAKLEKQGIRVCVKESATVDEAEQLAAIDELEREGIDALALMPVDSDGIRLRLNRLVSERKIPLVTFNSDIVGTERVCFVGIDNWKSGRTAAGLMGLMMHGKGRVLGITGYFSNGAGSRRMDGFVEELKNSFPDIGLIGVQSSFDHTQEVEKIIVDAMNAYPDLGGIFVASGGQEGVKRAFERLGPETRPYVIIYDLTPKNERYLQEGVVDFLLDQEGYLQGYRAVSLLADKLRWDKEPAEEYMYTEIRIKTKYNL</sequence>
<dbReference type="Proteomes" id="UP000094869">
    <property type="component" value="Unassembled WGS sequence"/>
</dbReference>
<dbReference type="Proteomes" id="UP000094067">
    <property type="component" value="Unassembled WGS sequence"/>
</dbReference>
<evidence type="ECO:0000256" key="3">
    <source>
        <dbReference type="ARBA" id="ARBA00023163"/>
    </source>
</evidence>
<dbReference type="Gene3D" id="3.40.50.2300">
    <property type="match status" value="2"/>
</dbReference>
<dbReference type="AlphaFoldDB" id="A0A1E3ADW3"/>
<evidence type="ECO:0000313" key="5">
    <source>
        <dbReference type="EMBL" id="ODM06849.1"/>
    </source>
</evidence>
<dbReference type="GO" id="GO:0003700">
    <property type="term" value="F:DNA-binding transcription factor activity"/>
    <property type="evidence" value="ECO:0007669"/>
    <property type="project" value="TreeGrafter"/>
</dbReference>
<reference evidence="6 8" key="2">
    <citation type="submission" date="2016-08" db="EMBL/GenBank/DDBJ databases">
        <title>Characterization of Isolates of Eisenbergiella tayi Derived from Blood Cultures, Using Whole Genome Sequencing.</title>
        <authorList>
            <person name="Bernier A.-M."/>
            <person name="Burdz T."/>
            <person name="Wiebe D."/>
            <person name="Bernard K."/>
        </authorList>
    </citation>
    <scope>NUCLEOTIDE SEQUENCE [LARGE SCALE GENOMIC DNA]</scope>
    <source>
        <strain evidence="6 8">NML120146</strain>
    </source>
</reference>
<dbReference type="SMART" id="SM00354">
    <property type="entry name" value="HTH_LACI"/>
    <property type="match status" value="1"/>
</dbReference>
<dbReference type="SUPFAM" id="SSF53822">
    <property type="entry name" value="Periplasmic binding protein-like I"/>
    <property type="match status" value="1"/>
</dbReference>
<dbReference type="Pfam" id="PF13407">
    <property type="entry name" value="Peripla_BP_4"/>
    <property type="match status" value="1"/>
</dbReference>
<dbReference type="InterPro" id="IPR025997">
    <property type="entry name" value="SBP_2_dom"/>
</dbReference>
<dbReference type="CDD" id="cd06307">
    <property type="entry name" value="PBP1_sugar_binding"/>
    <property type="match status" value="1"/>
</dbReference>
<keyword evidence="8" id="KW-1185">Reference proteome</keyword>
<keyword evidence="2" id="KW-0238">DNA-binding</keyword>
<dbReference type="InterPro" id="IPR010982">
    <property type="entry name" value="Lambda_DNA-bd_dom_sf"/>
</dbReference>
<dbReference type="RefSeq" id="WP_069152650.1">
    <property type="nucleotide sequence ID" value="NZ_DBFYTW010000272.1"/>
</dbReference>
<evidence type="ECO:0000259" key="4">
    <source>
        <dbReference type="PROSITE" id="PS50932"/>
    </source>
</evidence>
<dbReference type="PANTHER" id="PTHR30146">
    <property type="entry name" value="LACI-RELATED TRANSCRIPTIONAL REPRESSOR"/>
    <property type="match status" value="1"/>
</dbReference>
<dbReference type="GO" id="GO:0000976">
    <property type="term" value="F:transcription cis-regulatory region binding"/>
    <property type="evidence" value="ECO:0007669"/>
    <property type="project" value="TreeGrafter"/>
</dbReference>
<organism evidence="5 7">
    <name type="scientific">Eisenbergiella tayi</name>
    <dbReference type="NCBI Taxonomy" id="1432052"/>
    <lineage>
        <taxon>Bacteria</taxon>
        <taxon>Bacillati</taxon>
        <taxon>Bacillota</taxon>
        <taxon>Clostridia</taxon>
        <taxon>Lachnospirales</taxon>
        <taxon>Lachnospiraceae</taxon>
        <taxon>Eisenbergiella</taxon>
    </lineage>
</organism>
<accession>A0A1E3ADW3</accession>
<gene>
    <name evidence="5" type="primary">malI</name>
    <name evidence="5" type="ORF">BEI61_02739</name>
    <name evidence="6" type="ORF">BEI63_30260</name>
</gene>
<dbReference type="EMBL" id="MEHD01000054">
    <property type="protein sequence ID" value="ODR45030.1"/>
    <property type="molecule type" value="Genomic_DNA"/>
</dbReference>
<dbReference type="PROSITE" id="PS50932">
    <property type="entry name" value="HTH_LACI_2"/>
    <property type="match status" value="1"/>
</dbReference>
<dbReference type="InterPro" id="IPR000843">
    <property type="entry name" value="HTH_LacI"/>
</dbReference>
<evidence type="ECO:0000256" key="1">
    <source>
        <dbReference type="ARBA" id="ARBA00023015"/>
    </source>
</evidence>
<evidence type="ECO:0000313" key="8">
    <source>
        <dbReference type="Proteomes" id="UP000094869"/>
    </source>
</evidence>
<dbReference type="CDD" id="cd01392">
    <property type="entry name" value="HTH_LacI"/>
    <property type="match status" value="1"/>
</dbReference>
<keyword evidence="1" id="KW-0805">Transcription regulation</keyword>
<evidence type="ECO:0000256" key="2">
    <source>
        <dbReference type="ARBA" id="ARBA00023125"/>
    </source>
</evidence>
<dbReference type="Pfam" id="PF00356">
    <property type="entry name" value="LacI"/>
    <property type="match status" value="1"/>
</dbReference>